<proteinExistence type="predicted"/>
<sequence>MVHHGVVVVPRLAHAEVVLGAADRQGRSVTHEATHFPSPRRQRPLCRDLTIMFIMWEFDPTDIKNPIQNRACGDPAPRGIEDMRELLVGGAPRAGMGGCT</sequence>
<accession>A0A835BWA4</accession>
<dbReference type="EMBL" id="JACEFO010001719">
    <property type="protein sequence ID" value="KAF8717078.1"/>
    <property type="molecule type" value="Genomic_DNA"/>
</dbReference>
<keyword evidence="2" id="KW-1185">Reference proteome</keyword>
<evidence type="ECO:0000313" key="1">
    <source>
        <dbReference type="EMBL" id="KAF8717078.1"/>
    </source>
</evidence>
<gene>
    <name evidence="1" type="ORF">HU200_026189</name>
</gene>
<name>A0A835BWA4_9POAL</name>
<organism evidence="1 2">
    <name type="scientific">Digitaria exilis</name>
    <dbReference type="NCBI Taxonomy" id="1010633"/>
    <lineage>
        <taxon>Eukaryota</taxon>
        <taxon>Viridiplantae</taxon>
        <taxon>Streptophyta</taxon>
        <taxon>Embryophyta</taxon>
        <taxon>Tracheophyta</taxon>
        <taxon>Spermatophyta</taxon>
        <taxon>Magnoliopsida</taxon>
        <taxon>Liliopsida</taxon>
        <taxon>Poales</taxon>
        <taxon>Poaceae</taxon>
        <taxon>PACMAD clade</taxon>
        <taxon>Panicoideae</taxon>
        <taxon>Panicodae</taxon>
        <taxon>Paniceae</taxon>
        <taxon>Anthephorinae</taxon>
        <taxon>Digitaria</taxon>
    </lineage>
</organism>
<comment type="caution">
    <text evidence="1">The sequence shown here is derived from an EMBL/GenBank/DDBJ whole genome shotgun (WGS) entry which is preliminary data.</text>
</comment>
<evidence type="ECO:0000313" key="2">
    <source>
        <dbReference type="Proteomes" id="UP000636709"/>
    </source>
</evidence>
<dbReference type="AlphaFoldDB" id="A0A835BWA4"/>
<protein>
    <submittedName>
        <fullName evidence="1">Uncharacterized protein</fullName>
    </submittedName>
</protein>
<reference evidence="1" key="1">
    <citation type="submission" date="2020-07" db="EMBL/GenBank/DDBJ databases">
        <title>Genome sequence and genetic diversity analysis of an under-domesticated orphan crop, white fonio (Digitaria exilis).</title>
        <authorList>
            <person name="Bennetzen J.L."/>
            <person name="Chen S."/>
            <person name="Ma X."/>
            <person name="Wang X."/>
            <person name="Yssel A.E.J."/>
            <person name="Chaluvadi S.R."/>
            <person name="Johnson M."/>
            <person name="Gangashetty P."/>
            <person name="Hamidou F."/>
            <person name="Sanogo M.D."/>
            <person name="Zwaenepoel A."/>
            <person name="Wallace J."/>
            <person name="Van De Peer Y."/>
            <person name="Van Deynze A."/>
        </authorList>
    </citation>
    <scope>NUCLEOTIDE SEQUENCE</scope>
    <source>
        <tissue evidence="1">Leaves</tissue>
    </source>
</reference>
<dbReference type="Proteomes" id="UP000636709">
    <property type="component" value="Unassembled WGS sequence"/>
</dbReference>